<dbReference type="EMBL" id="CP102453">
    <property type="protein sequence ID" value="UUX34428.1"/>
    <property type="molecule type" value="Genomic_DNA"/>
</dbReference>
<organism evidence="3 4">
    <name type="scientific">Fundicoccus culcitae</name>
    <dbReference type="NCBI Taxonomy" id="2969821"/>
    <lineage>
        <taxon>Bacteria</taxon>
        <taxon>Bacillati</taxon>
        <taxon>Bacillota</taxon>
        <taxon>Bacilli</taxon>
        <taxon>Lactobacillales</taxon>
        <taxon>Aerococcaceae</taxon>
        <taxon>Fundicoccus</taxon>
    </lineage>
</organism>
<dbReference type="Proteomes" id="UP001315967">
    <property type="component" value="Chromosome"/>
</dbReference>
<dbReference type="Pfam" id="PF02481">
    <property type="entry name" value="DNA_processg_A"/>
    <property type="match status" value="1"/>
</dbReference>
<dbReference type="Gene3D" id="3.40.50.450">
    <property type="match status" value="1"/>
</dbReference>
<evidence type="ECO:0000313" key="4">
    <source>
        <dbReference type="Proteomes" id="UP001315967"/>
    </source>
</evidence>
<dbReference type="PANTHER" id="PTHR43022">
    <property type="entry name" value="PROTEIN SMF"/>
    <property type="match status" value="1"/>
</dbReference>
<evidence type="ECO:0000256" key="1">
    <source>
        <dbReference type="ARBA" id="ARBA00006525"/>
    </source>
</evidence>
<dbReference type="PANTHER" id="PTHR43022:SF1">
    <property type="entry name" value="PROTEIN SMF"/>
    <property type="match status" value="1"/>
</dbReference>
<evidence type="ECO:0000259" key="2">
    <source>
        <dbReference type="Pfam" id="PF02481"/>
    </source>
</evidence>
<proteinExistence type="inferred from homology"/>
<reference evidence="3 4" key="1">
    <citation type="submission" date="2022-08" db="EMBL/GenBank/DDBJ databases">
        <title>Aerococcaceae sp. nov isolated from spoiled eye mask.</title>
        <authorList>
            <person name="Zhou G."/>
            <person name="Xie X.-B."/>
            <person name="Shi Q.-S."/>
            <person name="Wang Y.-S."/>
            <person name="Wen X."/>
            <person name="Peng H."/>
            <person name="Yang X.-J."/>
            <person name="Tao H.-B."/>
            <person name="Huang X.-M."/>
        </authorList>
    </citation>
    <scope>NUCLEOTIDE SEQUENCE [LARGE SCALE GENOMIC DNA]</scope>
    <source>
        <strain evidence="4">DM20194951</strain>
    </source>
</reference>
<gene>
    <name evidence="3" type="primary">dprA</name>
    <name evidence="3" type="ORF">NRE15_01910</name>
</gene>
<evidence type="ECO:0000313" key="3">
    <source>
        <dbReference type="EMBL" id="UUX34428.1"/>
    </source>
</evidence>
<sequence>MLLSAKEQLIALSLKDFSYKELFNYLNYLIKTEMSDISISVNDMLNNLHVLAKRDLISLNSQLTFNALINLMPQIDSLRPMTIMLGETLYPELWLSIPQPPILIFYKGNINLLQAKRVSVIGTRKVTYYGEKATEQIVKLFVNHQIQVVSGLANGVDRIAHETAMNLKTQSTIAIIPTGFDEYYPYNNANLQDEIAYDHLLLSEYPPLARVKKHHFIMRNRLVAGLCNAVIVIEAASKSGSLITANYALQFNRELYVLPGRIFDEQSQGCNELLALGANMIISPQRLVQDILTLNENQSKYPN</sequence>
<comment type="similarity">
    <text evidence="1">Belongs to the DprA/Smf family.</text>
</comment>
<dbReference type="NCBIfam" id="TIGR00732">
    <property type="entry name" value="dprA"/>
    <property type="match status" value="1"/>
</dbReference>
<dbReference type="SUPFAM" id="SSF102405">
    <property type="entry name" value="MCP/YpsA-like"/>
    <property type="match status" value="1"/>
</dbReference>
<accession>A0ABY5P7K1</accession>
<dbReference type="InterPro" id="IPR057666">
    <property type="entry name" value="DrpA_SLOG"/>
</dbReference>
<feature type="domain" description="Smf/DprA SLOG" evidence="2">
    <location>
        <begin position="83"/>
        <end position="290"/>
    </location>
</feature>
<dbReference type="RefSeq" id="WP_313793931.1">
    <property type="nucleotide sequence ID" value="NZ_CP102453.1"/>
</dbReference>
<protein>
    <submittedName>
        <fullName evidence="3">DNA-processing protein DprA</fullName>
    </submittedName>
</protein>
<keyword evidence="4" id="KW-1185">Reference proteome</keyword>
<name>A0ABY5P7K1_9LACT</name>
<dbReference type="InterPro" id="IPR003488">
    <property type="entry name" value="DprA"/>
</dbReference>